<dbReference type="InterPro" id="IPR057598">
    <property type="entry name" value="Fn3_PTPRU"/>
</dbReference>
<dbReference type="GO" id="GO:0016020">
    <property type="term" value="C:membrane"/>
    <property type="evidence" value="ECO:0007669"/>
    <property type="project" value="UniProtKB-SubCell"/>
</dbReference>
<dbReference type="InterPro" id="IPR000387">
    <property type="entry name" value="Tyr_Pase_dom"/>
</dbReference>
<evidence type="ECO:0000256" key="6">
    <source>
        <dbReference type="ARBA" id="ARBA00022737"/>
    </source>
</evidence>
<dbReference type="InterPro" id="IPR036116">
    <property type="entry name" value="FN3_sf"/>
</dbReference>
<evidence type="ECO:0000256" key="10">
    <source>
        <dbReference type="ARBA" id="ARBA00023136"/>
    </source>
</evidence>
<dbReference type="FunFam" id="2.60.40.10:FF:000025">
    <property type="entry name" value="receptor-type tyrosine-protein phosphatase U isoform X2"/>
    <property type="match status" value="1"/>
</dbReference>
<comment type="similarity">
    <text evidence="2">Belongs to the protein-tyrosine phosphatase family. Receptor class 2B subfamily.</text>
</comment>
<dbReference type="Pfam" id="PF00102">
    <property type="entry name" value="Y_phosphatase"/>
    <property type="match status" value="2"/>
</dbReference>
<protein>
    <recommendedName>
        <fullName evidence="3">protein-tyrosine-phosphatase</fullName>
        <ecNumber evidence="3">3.1.3.48</ecNumber>
    </recommendedName>
</protein>
<dbReference type="InterPro" id="IPR007110">
    <property type="entry name" value="Ig-like_dom"/>
</dbReference>
<dbReference type="Proteomes" id="UP000694389">
    <property type="component" value="Unassembled WGS sequence"/>
</dbReference>
<dbReference type="CDD" id="cd14630">
    <property type="entry name" value="R-PTPc-T-1"/>
    <property type="match status" value="1"/>
</dbReference>
<dbReference type="InterPro" id="IPR013783">
    <property type="entry name" value="Ig-like_fold"/>
</dbReference>
<dbReference type="InterPro" id="IPR013320">
    <property type="entry name" value="ConA-like_dom_sf"/>
</dbReference>
<reference evidence="23" key="1">
    <citation type="submission" date="2025-08" db="UniProtKB">
        <authorList>
            <consortium name="Ensembl"/>
        </authorList>
    </citation>
    <scope>IDENTIFICATION</scope>
</reference>
<keyword evidence="11" id="KW-1015">Disulfide bond</keyword>
<dbReference type="Pfam" id="PF00629">
    <property type="entry name" value="MAM"/>
    <property type="match status" value="1"/>
</dbReference>
<dbReference type="FunFam" id="2.60.120.200:FF:000006">
    <property type="entry name" value="receptor-type tyrosine-protein phosphatase T isoform X1"/>
    <property type="match status" value="1"/>
</dbReference>
<name>A0A8C4H2Z0_DICLA</name>
<keyword evidence="9 17" id="KW-1133">Transmembrane helix</keyword>
<dbReference type="InterPro" id="IPR003961">
    <property type="entry name" value="FN3_dom"/>
</dbReference>
<dbReference type="FunFam" id="3.90.190.10:FF:000005">
    <property type="entry name" value="receptor-type tyrosine-protein phosphatase kappa isoform X1"/>
    <property type="match status" value="1"/>
</dbReference>
<dbReference type="Pfam" id="PF23144">
    <property type="entry name" value="Fn3_PTPRU"/>
    <property type="match status" value="1"/>
</dbReference>
<reference evidence="23" key="2">
    <citation type="submission" date="2025-09" db="UniProtKB">
        <authorList>
            <consortium name="Ensembl"/>
        </authorList>
    </citation>
    <scope>IDENTIFICATION</scope>
</reference>
<dbReference type="InterPro" id="IPR000998">
    <property type="entry name" value="MAM_dom"/>
</dbReference>
<keyword evidence="10 17" id="KW-0472">Membrane</keyword>
<dbReference type="PROSITE" id="PS50835">
    <property type="entry name" value="IG_LIKE"/>
    <property type="match status" value="1"/>
</dbReference>
<dbReference type="SUPFAM" id="SSF52799">
    <property type="entry name" value="(Phosphotyrosine protein) phosphatases II"/>
    <property type="match status" value="2"/>
</dbReference>
<keyword evidence="14" id="KW-0393">Immunoglobulin domain</keyword>
<evidence type="ECO:0000256" key="1">
    <source>
        <dbReference type="ARBA" id="ARBA00004479"/>
    </source>
</evidence>
<dbReference type="FunFam" id="3.90.190.10:FF:000003">
    <property type="entry name" value="receptor-type tyrosine-protein phosphatase kappa isoform X1"/>
    <property type="match status" value="1"/>
</dbReference>
<evidence type="ECO:0000313" key="23">
    <source>
        <dbReference type="Ensembl" id="ENSDLAP00005036329.2"/>
    </source>
</evidence>
<dbReference type="CDD" id="cd00063">
    <property type="entry name" value="FN3"/>
    <property type="match status" value="2"/>
</dbReference>
<dbReference type="GO" id="GO:0004725">
    <property type="term" value="F:protein tyrosine phosphatase activity"/>
    <property type="evidence" value="ECO:0007669"/>
    <property type="project" value="UniProtKB-EC"/>
</dbReference>
<feature type="domain" description="Fibronectin type-III" evidence="22">
    <location>
        <begin position="475"/>
        <end position="580"/>
    </location>
</feature>
<dbReference type="InterPro" id="IPR050348">
    <property type="entry name" value="Protein-Tyr_Phosphatase"/>
</dbReference>
<keyword evidence="24" id="KW-1185">Reference proteome</keyword>
<evidence type="ECO:0000259" key="20">
    <source>
        <dbReference type="PROSITE" id="PS50060"/>
    </source>
</evidence>
<keyword evidence="5" id="KW-0732">Signal</keyword>
<evidence type="ECO:0000256" key="16">
    <source>
        <dbReference type="SAM" id="MobiDB-lite"/>
    </source>
</evidence>
<dbReference type="Ensembl" id="ENSDLAT00005038749.2">
    <property type="protein sequence ID" value="ENSDLAP00005036329.2"/>
    <property type="gene ID" value="ENSDLAG00005014719.2"/>
</dbReference>
<evidence type="ECO:0000259" key="21">
    <source>
        <dbReference type="PROSITE" id="PS50835"/>
    </source>
</evidence>
<dbReference type="CDD" id="cd06263">
    <property type="entry name" value="MAM"/>
    <property type="match status" value="1"/>
</dbReference>
<evidence type="ECO:0000259" key="18">
    <source>
        <dbReference type="PROSITE" id="PS50055"/>
    </source>
</evidence>
<accession>A0A8C4H2Z0</accession>
<keyword evidence="12" id="KW-0675">Receptor</keyword>
<dbReference type="SMART" id="SM00194">
    <property type="entry name" value="PTPc"/>
    <property type="match status" value="2"/>
</dbReference>
<dbReference type="PROSITE" id="PS00740">
    <property type="entry name" value="MAM_1"/>
    <property type="match status" value="1"/>
</dbReference>
<keyword evidence="6" id="KW-0677">Repeat</keyword>
<feature type="domain" description="Ig-like" evidence="21">
    <location>
        <begin position="198"/>
        <end position="289"/>
    </location>
</feature>
<feature type="region of interest" description="Disordered" evidence="16">
    <location>
        <begin position="768"/>
        <end position="810"/>
    </location>
</feature>
<dbReference type="SUPFAM" id="SSF48726">
    <property type="entry name" value="Immunoglobulin"/>
    <property type="match status" value="1"/>
</dbReference>
<feature type="domain" description="Tyrosine-protein phosphatase" evidence="18">
    <location>
        <begin position="867"/>
        <end position="1121"/>
    </location>
</feature>
<keyword evidence="7" id="KW-0378">Hydrolase</keyword>
<dbReference type="Gene3D" id="3.90.190.10">
    <property type="entry name" value="Protein tyrosine phosphatase superfamily"/>
    <property type="match status" value="2"/>
</dbReference>
<evidence type="ECO:0000256" key="8">
    <source>
        <dbReference type="ARBA" id="ARBA00022912"/>
    </source>
</evidence>
<evidence type="ECO:0000256" key="9">
    <source>
        <dbReference type="ARBA" id="ARBA00022989"/>
    </source>
</evidence>
<feature type="domain" description="Fibronectin type-III" evidence="22">
    <location>
        <begin position="296"/>
        <end position="389"/>
    </location>
</feature>
<dbReference type="FunFam" id="2.60.40.10:FF:000152">
    <property type="entry name" value="receptor-type tyrosine-protein phosphatase T isoform X1"/>
    <property type="match status" value="1"/>
</dbReference>
<evidence type="ECO:0000256" key="5">
    <source>
        <dbReference type="ARBA" id="ARBA00022729"/>
    </source>
</evidence>
<dbReference type="PROSITE" id="PS50060">
    <property type="entry name" value="MAM_2"/>
    <property type="match status" value="1"/>
</dbReference>
<evidence type="ECO:0000256" key="2">
    <source>
        <dbReference type="ARBA" id="ARBA00006396"/>
    </source>
</evidence>
<dbReference type="SMART" id="SM00137">
    <property type="entry name" value="MAM"/>
    <property type="match status" value="1"/>
</dbReference>
<proteinExistence type="inferred from homology"/>
<dbReference type="InterPro" id="IPR029021">
    <property type="entry name" value="Prot-tyrosine_phosphatase-like"/>
</dbReference>
<sequence>MWEFLGIAFFPLFLIFPVVRLIKGLSLLVQPNLESGCTFEDSYSSCGYSVSLGTNGFTWEQVNSWEKPTMDPALPTGSFMVVNASGRASGQKAHLYMPTLKENDTHCIDFLYSLSSRDGASPGTLNVYIKVNGGAQGNPVWNASDTVTEGWVKAELAISTFWPNSYQVIFEAVSVQGHPGFIAIDDIRVLAHPCRKAPHFLRLQNVEVNVGQNATFQCTAGGKWSQHDKLWLQQWNGRDTALMVTRVVNHRRFSATVSVGDTSQRSTSRYRCVIRSDGGSGVSNYADLIVKAPPTPIAPPELLAVGATYLWIKPNANSIIGDGPIILKEVEYRTTSGNWAETHVVDSPTYKLWHLDPDVEYEIKVLLSRPGEGGTGPPGPPLVTRTKCAGDFLFLSLFCHSFSGIYVSFSPVFQVQYQYVFNQQEFAAEELIQTSSHYTLRGLRPFVTVRLRLVLANPEGSKESEEIVKQTEEDVPGSVPMESLQNTPYEEKIFMQWKAPNETNGVITLYEITYKALSSLDPSADLTTQRGRVFKLRNETHHLFVGLYPGTTYFFTLKASTNKGFGPPVTTRITTKIAAPMMPEYESEAPLNETETTITILLKPAQSRGAPISSYQLVVKEERKSKTRRAASDTPECFSAPVSFRNASILDSPYYIAAELPPSSLTVVQPFTVGDNKSYGGFWNPPLSPAKSYSIYYQAMSRANGETKINCVRLANKGASTQDSDAMEPEKQVDSTVKMAGVIAGILMFIIILLGLVLTFKRRKLAKKQKETASSSTQQREMGPVTTADKSTTKVSTLHKDDPFSTSNQDLNGFSKSKSSVLFVHPKSTNWHHHGGQFQAGQFQPAIRVADLLQHITQMKCGQGYGFKEEYEALAEGQTAPWETAKKDENRNKNRYGNIIAYDHTRVRLQLLDGDPHSDYINANYIDGYHRPRHYIATQGPMQETVRDFWRMVWQENSASIVMVTNLVEVGRVKCVRYWPDETEVYGDIKVTLIETEPLAEYVIRTFTVQKKGHHEIRELRQFHFTSWPDHGVPCYATGLLGFIRQVKFLNPPDAGPIVAHCSAGAGRTGCFIAVDIMLDMAENEGVVDIFNCIRELRSQRVNMVQTEEQYVFVHDAILEACLCGNTAIPVCEFRAIYYNISRLDPQTNSSQIKDEFQTLNIVTPRVRPEDCSVGLLPRNHDKNRSLDVLSADRCLPFLISVDGESSNYINAALMDSHKQPAAFIVTQHPLPNTMGDFWRLVFDYNCSSIVMLNEMDAAQLCMQYWPEKSSCCYGPIQVEFISADIDEDIINRIFRICNMARPQDGYRLVQHFQFIGWPAYRDTPLSKRSILQLVRRLAKWQEQYDGGDGRTVVHCLTGGGRSGTFCAICSINEMIQQQNIVDVFHTVKTLRNNKTNMVETMEQYKFCYEVALEALSSF</sequence>
<comment type="catalytic activity">
    <reaction evidence="15">
        <text>O-phospho-L-tyrosyl-[protein] + H2O = L-tyrosyl-[protein] + phosphate</text>
        <dbReference type="Rhea" id="RHEA:10684"/>
        <dbReference type="Rhea" id="RHEA-COMP:10136"/>
        <dbReference type="Rhea" id="RHEA-COMP:20101"/>
        <dbReference type="ChEBI" id="CHEBI:15377"/>
        <dbReference type="ChEBI" id="CHEBI:43474"/>
        <dbReference type="ChEBI" id="CHEBI:46858"/>
        <dbReference type="ChEBI" id="CHEBI:61978"/>
        <dbReference type="EC" id="3.1.3.48"/>
    </reaction>
</comment>
<feature type="domain" description="Tyrosine-protein phosphatase" evidence="18">
    <location>
        <begin position="1153"/>
        <end position="1415"/>
    </location>
</feature>
<feature type="domain" description="MAM" evidence="20">
    <location>
        <begin position="35"/>
        <end position="196"/>
    </location>
</feature>
<dbReference type="PRINTS" id="PR00020">
    <property type="entry name" value="MAMDOMAIN"/>
</dbReference>
<keyword evidence="4 17" id="KW-0812">Transmembrane</keyword>
<dbReference type="InterPro" id="IPR016130">
    <property type="entry name" value="Tyr_Pase_AS"/>
</dbReference>
<feature type="transmembrane region" description="Helical" evidence="17">
    <location>
        <begin position="739"/>
        <end position="760"/>
    </location>
</feature>
<dbReference type="GeneTree" id="ENSGT00940000155326"/>
<evidence type="ECO:0000313" key="24">
    <source>
        <dbReference type="Proteomes" id="UP000694389"/>
    </source>
</evidence>
<dbReference type="PROSITE" id="PS00383">
    <property type="entry name" value="TYR_PHOSPHATASE_1"/>
    <property type="match status" value="1"/>
</dbReference>
<dbReference type="SMART" id="SM00060">
    <property type="entry name" value="FN3"/>
    <property type="match status" value="3"/>
</dbReference>
<dbReference type="InterPro" id="IPR003595">
    <property type="entry name" value="Tyr_Pase_cat"/>
</dbReference>
<dbReference type="InterPro" id="IPR003599">
    <property type="entry name" value="Ig_sub"/>
</dbReference>
<organism evidence="23 24">
    <name type="scientific">Dicentrarchus labrax</name>
    <name type="common">European seabass</name>
    <name type="synonym">Morone labrax</name>
    <dbReference type="NCBI Taxonomy" id="13489"/>
    <lineage>
        <taxon>Eukaryota</taxon>
        <taxon>Metazoa</taxon>
        <taxon>Chordata</taxon>
        <taxon>Craniata</taxon>
        <taxon>Vertebrata</taxon>
        <taxon>Euteleostomi</taxon>
        <taxon>Actinopterygii</taxon>
        <taxon>Neopterygii</taxon>
        <taxon>Teleostei</taxon>
        <taxon>Neoteleostei</taxon>
        <taxon>Acanthomorphata</taxon>
        <taxon>Eupercaria</taxon>
        <taxon>Moronidae</taxon>
        <taxon>Dicentrarchus</taxon>
    </lineage>
</organism>
<dbReference type="InterPro" id="IPR000242">
    <property type="entry name" value="PTP_cat"/>
</dbReference>
<dbReference type="PANTHER" id="PTHR19134">
    <property type="entry name" value="RECEPTOR-TYPE TYROSINE-PROTEIN PHOSPHATASE"/>
    <property type="match status" value="1"/>
</dbReference>
<evidence type="ECO:0000256" key="3">
    <source>
        <dbReference type="ARBA" id="ARBA00013064"/>
    </source>
</evidence>
<evidence type="ECO:0000259" key="22">
    <source>
        <dbReference type="PROSITE" id="PS50853"/>
    </source>
</evidence>
<dbReference type="SUPFAM" id="SSF49265">
    <property type="entry name" value="Fibronectin type III"/>
    <property type="match status" value="2"/>
</dbReference>
<dbReference type="Gene3D" id="2.60.120.200">
    <property type="match status" value="1"/>
</dbReference>
<evidence type="ECO:0000256" key="17">
    <source>
        <dbReference type="SAM" id="Phobius"/>
    </source>
</evidence>
<dbReference type="SMART" id="SM00409">
    <property type="entry name" value="IG"/>
    <property type="match status" value="1"/>
</dbReference>
<dbReference type="FunFam" id="2.60.40.10:FF:000009">
    <property type="entry name" value="receptor-type tyrosine-protein phosphatase U isoform X1"/>
    <property type="match status" value="1"/>
</dbReference>
<evidence type="ECO:0000256" key="14">
    <source>
        <dbReference type="ARBA" id="ARBA00023319"/>
    </source>
</evidence>
<comment type="subcellular location">
    <subcellularLocation>
        <location evidence="1">Membrane</location>
        <topology evidence="1">Single-pass type I membrane protein</topology>
    </subcellularLocation>
</comment>
<evidence type="ECO:0000256" key="13">
    <source>
        <dbReference type="ARBA" id="ARBA00023180"/>
    </source>
</evidence>
<evidence type="ECO:0000256" key="12">
    <source>
        <dbReference type="ARBA" id="ARBA00023170"/>
    </source>
</evidence>
<evidence type="ECO:0000256" key="15">
    <source>
        <dbReference type="ARBA" id="ARBA00051722"/>
    </source>
</evidence>
<dbReference type="PROSITE" id="PS50853">
    <property type="entry name" value="FN3"/>
    <property type="match status" value="2"/>
</dbReference>
<dbReference type="PANTHER" id="PTHR19134:SF208">
    <property type="entry name" value="RECEPTOR-TYPE TYROSINE-PROTEIN PHOSPHATASE T"/>
    <property type="match status" value="1"/>
</dbReference>
<dbReference type="Gene3D" id="2.60.40.10">
    <property type="entry name" value="Immunoglobulins"/>
    <property type="match status" value="4"/>
</dbReference>
<dbReference type="PRINTS" id="PR00700">
    <property type="entry name" value="PRTYPHPHTASE"/>
</dbReference>
<evidence type="ECO:0000259" key="19">
    <source>
        <dbReference type="PROSITE" id="PS50056"/>
    </source>
</evidence>
<feature type="domain" description="Tyrosine specific protein phosphatases" evidence="19">
    <location>
        <begin position="1329"/>
        <end position="1406"/>
    </location>
</feature>
<keyword evidence="13" id="KW-0325">Glycoprotein</keyword>
<dbReference type="PROSITE" id="PS50055">
    <property type="entry name" value="TYR_PHOSPHATASE_PTP"/>
    <property type="match status" value="2"/>
</dbReference>
<dbReference type="EC" id="3.1.3.48" evidence="3"/>
<evidence type="ECO:0000256" key="11">
    <source>
        <dbReference type="ARBA" id="ARBA00023157"/>
    </source>
</evidence>
<evidence type="ECO:0000256" key="7">
    <source>
        <dbReference type="ARBA" id="ARBA00022801"/>
    </source>
</evidence>
<dbReference type="InterPro" id="IPR036179">
    <property type="entry name" value="Ig-like_dom_sf"/>
</dbReference>
<dbReference type="SMART" id="SM00404">
    <property type="entry name" value="PTPc_motif"/>
    <property type="match status" value="2"/>
</dbReference>
<evidence type="ECO:0000256" key="4">
    <source>
        <dbReference type="ARBA" id="ARBA00022692"/>
    </source>
</evidence>
<dbReference type="PROSITE" id="PS50056">
    <property type="entry name" value="TYR_PHOSPHATASE_2"/>
    <property type="match status" value="2"/>
</dbReference>
<dbReference type="SUPFAM" id="SSF49899">
    <property type="entry name" value="Concanavalin A-like lectins/glucanases"/>
    <property type="match status" value="1"/>
</dbReference>
<feature type="domain" description="Tyrosine specific protein phosphatases" evidence="19">
    <location>
        <begin position="1041"/>
        <end position="1112"/>
    </location>
</feature>
<dbReference type="Pfam" id="PF00041">
    <property type="entry name" value="fn3"/>
    <property type="match status" value="1"/>
</dbReference>
<keyword evidence="8" id="KW-0904">Protein phosphatase</keyword>
<dbReference type="CDD" id="cd14634">
    <property type="entry name" value="R-PTPc-T-2"/>
    <property type="match status" value="1"/>
</dbReference>